<proteinExistence type="predicted"/>
<dbReference type="Proteomes" id="UP000095094">
    <property type="component" value="Unassembled WGS sequence"/>
</dbReference>
<dbReference type="NCBIfam" id="NF041553">
    <property type="entry name" value="CBO2463_dom"/>
    <property type="match status" value="1"/>
</dbReference>
<organism evidence="1 2">
    <name type="scientific">Enterococcus termitis</name>
    <dbReference type="NCBI Taxonomy" id="332950"/>
    <lineage>
        <taxon>Bacteria</taxon>
        <taxon>Bacillati</taxon>
        <taxon>Bacillota</taxon>
        <taxon>Bacilli</taxon>
        <taxon>Lactobacillales</taxon>
        <taxon>Enterococcaceae</taxon>
        <taxon>Enterococcus</taxon>
    </lineage>
</organism>
<dbReference type="OrthoDB" id="3233899at2"/>
<protein>
    <submittedName>
        <fullName evidence="1">Uncharacterized protein</fullName>
    </submittedName>
</protein>
<name>A0A1E5GCV2_9ENTE</name>
<reference evidence="2" key="1">
    <citation type="submission" date="2016-09" db="EMBL/GenBank/DDBJ databases">
        <authorList>
            <person name="Gulvik C.A."/>
        </authorList>
    </citation>
    <scope>NUCLEOTIDE SEQUENCE [LARGE SCALE GENOMIC DNA]</scope>
    <source>
        <strain evidence="2">LMG 8895</strain>
    </source>
</reference>
<evidence type="ECO:0000313" key="1">
    <source>
        <dbReference type="EMBL" id="OEG10481.1"/>
    </source>
</evidence>
<dbReference type="EMBL" id="MIJY01000043">
    <property type="protein sequence ID" value="OEG10481.1"/>
    <property type="molecule type" value="Genomic_DNA"/>
</dbReference>
<comment type="caution">
    <text evidence="1">The sequence shown here is derived from an EMBL/GenBank/DDBJ whole genome shotgun (WGS) entry which is preliminary data.</text>
</comment>
<dbReference type="InterPro" id="IPR048108">
    <property type="entry name" value="CBO2463_dom"/>
</dbReference>
<gene>
    <name evidence="1" type="ORF">BCR25_08355</name>
</gene>
<dbReference type="PATRIC" id="fig|332950.4.peg.772"/>
<dbReference type="RefSeq" id="WP_069664262.1">
    <property type="nucleotide sequence ID" value="NZ_JBHUJJ010000001.1"/>
</dbReference>
<evidence type="ECO:0000313" key="2">
    <source>
        <dbReference type="Proteomes" id="UP000095094"/>
    </source>
</evidence>
<keyword evidence="2" id="KW-1185">Reference proteome</keyword>
<accession>A0A1E5GCV2</accession>
<dbReference type="AlphaFoldDB" id="A0A1E5GCV2"/>
<sequence length="100" mass="11502">MEDRTNQLKYMSTERMYEGILVEITDASVTIDIKGRLGQFMIPRRMIISADPLQLGQEVGFLLSYPEVLEAEPNQKYVEAIQSYKAKQAEIKAEYNPENN</sequence>